<dbReference type="EMBL" id="JAAIUW010000010">
    <property type="protein sequence ID" value="KAF7813556.1"/>
    <property type="molecule type" value="Genomic_DNA"/>
</dbReference>
<accession>A0A834T3I1</accession>
<evidence type="ECO:0000313" key="3">
    <source>
        <dbReference type="Proteomes" id="UP000634136"/>
    </source>
</evidence>
<dbReference type="OrthoDB" id="2789670at2759"/>
<dbReference type="AlphaFoldDB" id="A0A834T3I1"/>
<keyword evidence="1" id="KW-0732">Signal</keyword>
<feature type="chain" id="PRO_5032823996" evidence="1">
    <location>
        <begin position="19"/>
        <end position="71"/>
    </location>
</feature>
<protein>
    <submittedName>
        <fullName evidence="2">Isoflavone 3'-hydroxylase</fullName>
    </submittedName>
</protein>
<comment type="caution">
    <text evidence="2">The sequence shown here is derived from an EMBL/GenBank/DDBJ whole genome shotgun (WGS) entry which is preliminary data.</text>
</comment>
<gene>
    <name evidence="2" type="ORF">G2W53_034532</name>
</gene>
<dbReference type="Proteomes" id="UP000634136">
    <property type="component" value="Unassembled WGS sequence"/>
</dbReference>
<keyword evidence="3" id="KW-1185">Reference proteome</keyword>
<reference evidence="2" key="1">
    <citation type="submission" date="2020-09" db="EMBL/GenBank/DDBJ databases">
        <title>Genome-Enabled Discovery of Anthraquinone Biosynthesis in Senna tora.</title>
        <authorList>
            <person name="Kang S.-H."/>
            <person name="Pandey R.P."/>
            <person name="Lee C.-M."/>
            <person name="Sim J.-S."/>
            <person name="Jeong J.-T."/>
            <person name="Choi B.-S."/>
            <person name="Jung M."/>
            <person name="Ginzburg D."/>
            <person name="Zhao K."/>
            <person name="Won S.Y."/>
            <person name="Oh T.-J."/>
            <person name="Yu Y."/>
            <person name="Kim N.-H."/>
            <person name="Lee O.R."/>
            <person name="Lee T.-H."/>
            <person name="Bashyal P."/>
            <person name="Kim T.-S."/>
            <person name="Lee W.-H."/>
            <person name="Kawkins C."/>
            <person name="Kim C.-K."/>
            <person name="Kim J.S."/>
            <person name="Ahn B.O."/>
            <person name="Rhee S.Y."/>
            <person name="Sohng J.K."/>
        </authorList>
    </citation>
    <scope>NUCLEOTIDE SEQUENCE</scope>
    <source>
        <tissue evidence="2">Leaf</tissue>
    </source>
</reference>
<name>A0A834T3I1_9FABA</name>
<evidence type="ECO:0000313" key="2">
    <source>
        <dbReference type="EMBL" id="KAF7813556.1"/>
    </source>
</evidence>
<organism evidence="2 3">
    <name type="scientific">Senna tora</name>
    <dbReference type="NCBI Taxonomy" id="362788"/>
    <lineage>
        <taxon>Eukaryota</taxon>
        <taxon>Viridiplantae</taxon>
        <taxon>Streptophyta</taxon>
        <taxon>Embryophyta</taxon>
        <taxon>Tracheophyta</taxon>
        <taxon>Spermatophyta</taxon>
        <taxon>Magnoliopsida</taxon>
        <taxon>eudicotyledons</taxon>
        <taxon>Gunneridae</taxon>
        <taxon>Pentapetalae</taxon>
        <taxon>rosids</taxon>
        <taxon>fabids</taxon>
        <taxon>Fabales</taxon>
        <taxon>Fabaceae</taxon>
        <taxon>Caesalpinioideae</taxon>
        <taxon>Cassia clade</taxon>
        <taxon>Senna</taxon>
    </lineage>
</organism>
<sequence length="71" mass="8185">MSLRFGALNVLVISTPFAVEECLVKKNDIVFAKRPYACWEISVMITNPWLPFFYNDLGKMDLAAVGHYYYC</sequence>
<evidence type="ECO:0000256" key="1">
    <source>
        <dbReference type="SAM" id="SignalP"/>
    </source>
</evidence>
<proteinExistence type="predicted"/>
<feature type="signal peptide" evidence="1">
    <location>
        <begin position="1"/>
        <end position="18"/>
    </location>
</feature>